<evidence type="ECO:0000313" key="5">
    <source>
        <dbReference type="Proteomes" id="UP000078546"/>
    </source>
</evidence>
<evidence type="ECO:0000313" key="6">
    <source>
        <dbReference type="Proteomes" id="UP000078560"/>
    </source>
</evidence>
<dbReference type="Gene3D" id="6.10.280.180">
    <property type="entry name" value="Plasmodium RESA, N-terminal helical domain"/>
    <property type="match status" value="1"/>
</dbReference>
<dbReference type="EMBL" id="FLQU01000223">
    <property type="protein sequence ID" value="SBS82723.1"/>
    <property type="molecule type" value="Genomic_DNA"/>
</dbReference>
<accession>A0A1A8VSS1</accession>
<name>A0A1A8VSS1_PLAOA</name>
<feature type="domain" description="Plasmodium RESA N-terminal" evidence="2">
    <location>
        <begin position="93"/>
        <end position="217"/>
    </location>
</feature>
<protein>
    <recommendedName>
        <fullName evidence="2">Plasmodium RESA N-terminal domain-containing protein</fullName>
    </recommendedName>
</protein>
<dbReference type="VEuPathDB" id="PlasmoDB:PocGH01_08016700"/>
<dbReference type="InterPro" id="IPR044885">
    <property type="entry name" value="PRESA_N_sf"/>
</dbReference>
<dbReference type="Pfam" id="PF09687">
    <property type="entry name" value="PRESAN"/>
    <property type="match status" value="1"/>
</dbReference>
<dbReference type="Proteomes" id="UP000078546">
    <property type="component" value="Unassembled WGS sequence"/>
</dbReference>
<evidence type="ECO:0000313" key="3">
    <source>
        <dbReference type="EMBL" id="SBS82723.1"/>
    </source>
</evidence>
<dbReference type="AlphaFoldDB" id="A0A1A8VSS1"/>
<dbReference type="EMBL" id="FLQV01003418">
    <property type="protein sequence ID" value="SBT02449.1"/>
    <property type="molecule type" value="Genomic_DNA"/>
</dbReference>
<sequence length="229" mass="27321">MNSRGLNLFRAAISLLFVLFHIFSFNNAPTSKVNTSELQINKKLSRILTQVSPKVGSVYKNLKKKRIKSPKFPTKNKSDLPFGCEKSDLNKDLSNEETFNLFMKSDGFKDKKEIYISFYYYNKFLCKVYKIMMNKLKNKFDKLALKHNISKEAQRNYWKICEKDLNNYLDKMNDKSDERILSYMDGCCIKSKLRFQLFIISYRIFWDKNMKYIKHKCTTKFNNQLKNFN</sequence>
<feature type="chain" id="PRO_5015059554" description="Plasmodium RESA N-terminal domain-containing protein" evidence="1">
    <location>
        <begin position="29"/>
        <end position="229"/>
    </location>
</feature>
<dbReference type="InterPro" id="IPR019111">
    <property type="entry name" value="PRESA_N"/>
</dbReference>
<organism evidence="3 6">
    <name type="scientific">Plasmodium ovale curtisi</name>
    <dbReference type="NCBI Taxonomy" id="864141"/>
    <lineage>
        <taxon>Eukaryota</taxon>
        <taxon>Sar</taxon>
        <taxon>Alveolata</taxon>
        <taxon>Apicomplexa</taxon>
        <taxon>Aconoidasida</taxon>
        <taxon>Haemosporida</taxon>
        <taxon>Plasmodiidae</taxon>
        <taxon>Plasmodium</taxon>
        <taxon>Plasmodium (Plasmodium)</taxon>
    </lineage>
</organism>
<reference evidence="3" key="2">
    <citation type="submission" date="2016-05" db="EMBL/GenBank/DDBJ databases">
        <authorList>
            <person name="Lavstsen T."/>
            <person name="Jespersen J.S."/>
        </authorList>
    </citation>
    <scope>NUCLEOTIDE SEQUENCE [LARGE SCALE GENOMIC DNA]</scope>
</reference>
<evidence type="ECO:0000256" key="1">
    <source>
        <dbReference type="SAM" id="SignalP"/>
    </source>
</evidence>
<keyword evidence="1" id="KW-0732">Signal</keyword>
<feature type="signal peptide" evidence="1">
    <location>
        <begin position="1"/>
        <end position="28"/>
    </location>
</feature>
<gene>
    <name evidence="4" type="ORF">POVCU1_076970</name>
    <name evidence="3" type="ORF">POVCU2_0016690</name>
</gene>
<evidence type="ECO:0000313" key="4">
    <source>
        <dbReference type="EMBL" id="SBT02449.1"/>
    </source>
</evidence>
<proteinExistence type="predicted"/>
<dbReference type="Proteomes" id="UP000078560">
    <property type="component" value="Unassembled WGS sequence"/>
</dbReference>
<reference evidence="5 6" key="1">
    <citation type="submission" date="2016-05" db="EMBL/GenBank/DDBJ databases">
        <authorList>
            <person name="Naeem Raeece"/>
        </authorList>
    </citation>
    <scope>NUCLEOTIDE SEQUENCE [LARGE SCALE GENOMIC DNA]</scope>
</reference>
<evidence type="ECO:0000259" key="2">
    <source>
        <dbReference type="Pfam" id="PF09687"/>
    </source>
</evidence>